<keyword evidence="3" id="KW-1185">Reference proteome</keyword>
<name>S9ZHZ0_9RHOO</name>
<comment type="caution">
    <text evidence="2">The sequence shown here is derived from an EMBL/GenBank/DDBJ whole genome shotgun (WGS) entry which is preliminary data.</text>
</comment>
<evidence type="ECO:0000313" key="2">
    <source>
        <dbReference type="EMBL" id="EPZ14196.1"/>
    </source>
</evidence>
<dbReference type="EMBL" id="ATJV01000092">
    <property type="protein sequence ID" value="EPZ14196.1"/>
    <property type="molecule type" value="Genomic_DNA"/>
</dbReference>
<accession>S9ZHZ0</accession>
<feature type="region of interest" description="Disordered" evidence="1">
    <location>
        <begin position="311"/>
        <end position="336"/>
    </location>
</feature>
<feature type="compositionally biased region" description="Basic and acidic residues" evidence="1">
    <location>
        <begin position="323"/>
        <end position="336"/>
    </location>
</feature>
<protein>
    <submittedName>
        <fullName evidence="2">Uncharacterized protein</fullName>
    </submittedName>
</protein>
<gene>
    <name evidence="2" type="ORF">M622_06375</name>
</gene>
<dbReference type="Proteomes" id="UP000015455">
    <property type="component" value="Unassembled WGS sequence"/>
</dbReference>
<evidence type="ECO:0000256" key="1">
    <source>
        <dbReference type="SAM" id="MobiDB-lite"/>
    </source>
</evidence>
<organism evidence="2 3">
    <name type="scientific">Thauera terpenica 58Eu</name>
    <dbReference type="NCBI Taxonomy" id="1348657"/>
    <lineage>
        <taxon>Bacteria</taxon>
        <taxon>Pseudomonadati</taxon>
        <taxon>Pseudomonadota</taxon>
        <taxon>Betaproteobacteria</taxon>
        <taxon>Rhodocyclales</taxon>
        <taxon>Zoogloeaceae</taxon>
        <taxon>Thauera</taxon>
    </lineage>
</organism>
<proteinExistence type="predicted"/>
<evidence type="ECO:0000313" key="3">
    <source>
        <dbReference type="Proteomes" id="UP000015455"/>
    </source>
</evidence>
<dbReference type="AlphaFoldDB" id="S9ZHZ0"/>
<sequence length="336" mass="36896">MKGIALLETHARLQALCRNQLPALAHVECAVVAQACVRRAVIAVLERVDHVTTVSCGDVQNLQRLPVSVQPLERAVDQLLQVTFTLADAAPADGVKVMAVDHAPQRPAAGGPVAIHVVKCASRIETGLETQPDAVGKAAGKLQTGTVATPEQTARAQRGQGLREHPRLVEAVAALVVGAQIRRCRWLREALEHETPDMCHRLCAVAFAQCVVEEALEDVFFLDWRAQIGKEAMLRPVVHDPVRPRNEHLRRRGDRLRVIDDAPGGVVQAKQHVDRDRARDQRVVVVRRLAHGVAPQQLRLDVAIDEEVATQPVHQGQSRARKGHVELDAECRRGEH</sequence>
<reference evidence="2 3" key="1">
    <citation type="submission" date="2013-06" db="EMBL/GenBank/DDBJ databases">
        <title>Draft genome sequence of Thauera terpenica.</title>
        <authorList>
            <person name="Liu B."/>
            <person name="Frostegard A.H."/>
            <person name="Shapleigh J.P."/>
        </authorList>
    </citation>
    <scope>NUCLEOTIDE SEQUENCE [LARGE SCALE GENOMIC DNA]</scope>
    <source>
        <strain evidence="2 3">58Eu</strain>
    </source>
</reference>
<dbReference type="STRING" id="1348657.M622_06375"/>